<dbReference type="Proteomes" id="UP001058074">
    <property type="component" value="Unassembled WGS sequence"/>
</dbReference>
<organism evidence="1 2">
    <name type="scientific">Inconstantimicrobium mannanitabidum</name>
    <dbReference type="NCBI Taxonomy" id="1604901"/>
    <lineage>
        <taxon>Bacteria</taxon>
        <taxon>Bacillati</taxon>
        <taxon>Bacillota</taxon>
        <taxon>Clostridia</taxon>
        <taxon>Eubacteriales</taxon>
        <taxon>Clostridiaceae</taxon>
        <taxon>Inconstantimicrobium</taxon>
    </lineage>
</organism>
<protein>
    <submittedName>
        <fullName evidence="1">1-acyl-sn-glycerol-3-phosphate acyltransferase</fullName>
    </submittedName>
</protein>
<reference evidence="1" key="1">
    <citation type="journal article" date="2025" name="Int. J. Syst. Evol. Microbiol.">
        <title>Inconstantimicrobium mannanitabidum sp. nov., a novel member of the family Clostridiaceae isolated from anoxic soil under the treatment of reductive soil disinfestation.</title>
        <authorList>
            <person name="Ueki A."/>
            <person name="Tonouchi A."/>
            <person name="Honma S."/>
            <person name="Kaku N."/>
            <person name="Ueki K."/>
        </authorList>
    </citation>
    <scope>NUCLEOTIDE SEQUENCE</scope>
    <source>
        <strain evidence="1">TW13</strain>
    </source>
</reference>
<proteinExistence type="predicted"/>
<evidence type="ECO:0000313" key="1">
    <source>
        <dbReference type="EMBL" id="GKX67738.1"/>
    </source>
</evidence>
<gene>
    <name evidence="1" type="primary">plsD</name>
    <name evidence="1" type="ORF">rsdtw13_29960</name>
</gene>
<accession>A0ACB5RF58</accession>
<dbReference type="EMBL" id="BROD01000001">
    <property type="protein sequence ID" value="GKX67738.1"/>
    <property type="molecule type" value="Genomic_DNA"/>
</dbReference>
<keyword evidence="2" id="KW-1185">Reference proteome</keyword>
<name>A0ACB5RF58_9CLOT</name>
<keyword evidence="1" id="KW-0012">Acyltransferase</keyword>
<keyword evidence="1" id="KW-0808">Transferase</keyword>
<sequence>MMSPLLIKLLEIMPKKVRVALVRKGVRGYIKKYADLEVNGLENIDNAKGPIIFICNHLSNADALILHELLKDSDPYFVAGVKLTTDPVTNFGMEMVKTINIKPNSADKEAMTNIVKTVKEGNNLFIFPEGTRSRTGAMIEARKGILLIVRLTKATVIPIGISGTEKVLPIRQDGDMGGERWQQGRVKVNIGTAVSLPAKEKDEAKHDYEDRCLTTLMKSIAKLLPESYRGVYGEER</sequence>
<evidence type="ECO:0000313" key="2">
    <source>
        <dbReference type="Proteomes" id="UP001058074"/>
    </source>
</evidence>
<comment type="caution">
    <text evidence="1">The sequence shown here is derived from an EMBL/GenBank/DDBJ whole genome shotgun (WGS) entry which is preliminary data.</text>
</comment>